<name>A0A8H5BQG6_9AGAR</name>
<dbReference type="InterPro" id="IPR008979">
    <property type="entry name" value="Galactose-bd-like_sf"/>
</dbReference>
<dbReference type="GO" id="GO:0006120">
    <property type="term" value="P:mitochondrial electron transport, NADH to ubiquinone"/>
    <property type="evidence" value="ECO:0007669"/>
    <property type="project" value="TreeGrafter"/>
</dbReference>
<dbReference type="AlphaFoldDB" id="A0A8H5BQG6"/>
<proteinExistence type="inferred from homology"/>
<dbReference type="GO" id="GO:0005739">
    <property type="term" value="C:mitochondrion"/>
    <property type="evidence" value="ECO:0007669"/>
    <property type="project" value="UniProtKB-SubCell"/>
</dbReference>
<keyword evidence="7" id="KW-1185">Reference proteome</keyword>
<keyword evidence="3" id="KW-0496">Mitochondrion</keyword>
<dbReference type="PANTHER" id="PTHR13194:SF18">
    <property type="entry name" value="COMPLEX I INTERMEDIATE-ASSOCIATED PROTEIN 30, MITOCHONDRIAL"/>
    <property type="match status" value="1"/>
</dbReference>
<evidence type="ECO:0000259" key="5">
    <source>
        <dbReference type="Pfam" id="PF08547"/>
    </source>
</evidence>
<gene>
    <name evidence="6" type="ORF">D9619_004393</name>
</gene>
<dbReference type="GO" id="GO:0010257">
    <property type="term" value="P:NADH dehydrogenase complex assembly"/>
    <property type="evidence" value="ECO:0007669"/>
    <property type="project" value="TreeGrafter"/>
</dbReference>
<dbReference type="InterPro" id="IPR013857">
    <property type="entry name" value="NADH-UbQ_OxRdtase-assoc_prot30"/>
</dbReference>
<dbReference type="SUPFAM" id="SSF49785">
    <property type="entry name" value="Galactose-binding domain-like"/>
    <property type="match status" value="1"/>
</dbReference>
<evidence type="ECO:0000313" key="7">
    <source>
        <dbReference type="Proteomes" id="UP000567179"/>
    </source>
</evidence>
<dbReference type="EMBL" id="JAACJJ010000014">
    <property type="protein sequence ID" value="KAF5327181.1"/>
    <property type="molecule type" value="Genomic_DNA"/>
</dbReference>
<organism evidence="6 7">
    <name type="scientific">Psilocybe cf. subviscida</name>
    <dbReference type="NCBI Taxonomy" id="2480587"/>
    <lineage>
        <taxon>Eukaryota</taxon>
        <taxon>Fungi</taxon>
        <taxon>Dikarya</taxon>
        <taxon>Basidiomycota</taxon>
        <taxon>Agaricomycotina</taxon>
        <taxon>Agaricomycetes</taxon>
        <taxon>Agaricomycetidae</taxon>
        <taxon>Agaricales</taxon>
        <taxon>Agaricineae</taxon>
        <taxon>Strophariaceae</taxon>
        <taxon>Psilocybe</taxon>
    </lineage>
</organism>
<dbReference type="PANTHER" id="PTHR13194">
    <property type="entry name" value="COMPLEX I INTERMEDIATE-ASSOCIATED PROTEIN 30"/>
    <property type="match status" value="1"/>
</dbReference>
<dbReference type="Proteomes" id="UP000567179">
    <property type="component" value="Unassembled WGS sequence"/>
</dbReference>
<evidence type="ECO:0000313" key="6">
    <source>
        <dbReference type="EMBL" id="KAF5327181.1"/>
    </source>
</evidence>
<dbReference type="GO" id="GO:0051082">
    <property type="term" value="F:unfolded protein binding"/>
    <property type="evidence" value="ECO:0007669"/>
    <property type="project" value="TreeGrafter"/>
</dbReference>
<feature type="domain" description="NADH:ubiquinone oxidoreductase intermediate-associated protein 30" evidence="5">
    <location>
        <begin position="43"/>
        <end position="230"/>
    </location>
</feature>
<comment type="similarity">
    <text evidence="2">Belongs to the CIA30 family.</text>
</comment>
<evidence type="ECO:0000256" key="4">
    <source>
        <dbReference type="ARBA" id="ARBA00023186"/>
    </source>
</evidence>
<reference evidence="6 7" key="1">
    <citation type="journal article" date="2020" name="ISME J.">
        <title>Uncovering the hidden diversity of litter-decomposition mechanisms in mushroom-forming fungi.</title>
        <authorList>
            <person name="Floudas D."/>
            <person name="Bentzer J."/>
            <person name="Ahren D."/>
            <person name="Johansson T."/>
            <person name="Persson P."/>
            <person name="Tunlid A."/>
        </authorList>
    </citation>
    <scope>NUCLEOTIDE SEQUENCE [LARGE SCALE GENOMIC DNA]</scope>
    <source>
        <strain evidence="6 7">CBS 101986</strain>
    </source>
</reference>
<dbReference type="OrthoDB" id="42561at2759"/>
<dbReference type="InterPro" id="IPR039131">
    <property type="entry name" value="NDUFAF1"/>
</dbReference>
<evidence type="ECO:0000256" key="1">
    <source>
        <dbReference type="ARBA" id="ARBA00004173"/>
    </source>
</evidence>
<accession>A0A8H5BQG6</accession>
<evidence type="ECO:0000256" key="3">
    <source>
        <dbReference type="ARBA" id="ARBA00023128"/>
    </source>
</evidence>
<comment type="subcellular location">
    <subcellularLocation>
        <location evidence="1">Mitochondrion</location>
    </subcellularLocation>
</comment>
<dbReference type="Pfam" id="PF08547">
    <property type="entry name" value="CIA30"/>
    <property type="match status" value="1"/>
</dbReference>
<sequence length="259" mass="28927">MSSPTRLYFDRTFQMLGKRISDKLLPVVLMKGAEPTLKPRTMFSFNTPDDIKTFATGCDADIGGLSTTNFDLDTRPEINRPLGKEATGRFYGRMSLGVKPGMEGKIRSGYAGFRNKRRPTMFGDVVEDASGYDYLALRLRAGGDPQTHSSYFVNIQTEGASKDLWQHRLYFGKQDGSWEDVYIPFTNFVRTSEGAMSQFQLTLAKEYIRSVGISLLTGNSSVEGEYELGIDSIRLVNEEDMAQDLDGALAEKKLDEKSS</sequence>
<protein>
    <recommendedName>
        <fullName evidence="5">NADH:ubiquinone oxidoreductase intermediate-associated protein 30 domain-containing protein</fullName>
    </recommendedName>
</protein>
<comment type="caution">
    <text evidence="6">The sequence shown here is derived from an EMBL/GenBank/DDBJ whole genome shotgun (WGS) entry which is preliminary data.</text>
</comment>
<keyword evidence="4" id="KW-0143">Chaperone</keyword>
<evidence type="ECO:0000256" key="2">
    <source>
        <dbReference type="ARBA" id="ARBA00007884"/>
    </source>
</evidence>